<dbReference type="EMBL" id="MCAQ01000025">
    <property type="protein sequence ID" value="RKF34330.1"/>
    <property type="molecule type" value="Genomic_DNA"/>
</dbReference>
<dbReference type="InterPro" id="IPR038477">
    <property type="entry name" value="ASST_N_sf"/>
</dbReference>
<proteinExistence type="predicted"/>
<protein>
    <submittedName>
        <fullName evidence="2">Aryl sulfotransferase</fullName>
    </submittedName>
</protein>
<comment type="caution">
    <text evidence="2">The sequence shown here is derived from an EMBL/GenBank/DDBJ whole genome shotgun (WGS) entry which is preliminary data.</text>
</comment>
<dbReference type="InterPro" id="IPR010262">
    <property type="entry name" value="Arylsulfotransferase_bact"/>
</dbReference>
<dbReference type="Pfam" id="PF17425">
    <property type="entry name" value="Arylsulfotran_N"/>
    <property type="match status" value="1"/>
</dbReference>
<reference evidence="2 3" key="1">
    <citation type="submission" date="2016-07" db="EMBL/GenBank/DDBJ databases">
        <title>Genome analysis of Sphingobacterium siyangense T12B17.</title>
        <authorList>
            <person name="Xu D."/>
            <person name="Su Y."/>
            <person name="Zheng S."/>
        </authorList>
    </citation>
    <scope>NUCLEOTIDE SEQUENCE [LARGE SCALE GENOMIC DNA]</scope>
    <source>
        <strain evidence="2 3">T12B17</strain>
    </source>
</reference>
<evidence type="ECO:0000259" key="1">
    <source>
        <dbReference type="Pfam" id="PF17425"/>
    </source>
</evidence>
<gene>
    <name evidence="2" type="ORF">BCY89_10160</name>
</gene>
<evidence type="ECO:0000313" key="3">
    <source>
        <dbReference type="Proteomes" id="UP000286402"/>
    </source>
</evidence>
<dbReference type="InterPro" id="IPR053143">
    <property type="entry name" value="Arylsulfate_ST"/>
</dbReference>
<sequence length="605" mass="67183">MAVQRMGRFFTTLILPLICFVLLFFSCKKDREATNELSSKLALTSKIDAGELLLDVNQHTLEYVFNFEKGAVNVPVKDILKITSDLAHWRTKLSFSDGSEVEVPTKGTSLDFIVENIKLDPSGYNPLSAMVNVWLPTYGRVRVTVRGKHGKLGTITHLCNDDTPRQSVPILGLYADYDNVVDLAFTDREGNERGSTTIHIITQALTVQDFPQWKIIKGQTEKMEPGINLVSYPGQSELDTSLPYMIDNEGELRWLLLLKKSPDLQNFSGSIGLKRTKKGTFISGDQSQQRVVEIDLFGNLINQWDLGKLGYGFHHEVSEAANGNFLINVTKVAARLTNGEPRINDFIIELNPQTGVLVNEWDLAKQLDTTRYVKPDGITPPAFSQSPNNWAHNNSITEIDGDLLATARYQGIFSFNHSGVTQWIISPHKNWGAKYQTLLLKPIAEDGTAITDPAVINGDAAVAGFDWPWGPHTPVALSKDRILVFDNGYNRQWKSNFAPGVKSYSRVVEYKVDLTNRTVQQVWSYGKDRGTQGFSQAISGVQYLGQTGHVLFCPGMGVATSIGSGGRVVEIDPKTKEVIFDLEVATGSGTAFHRVTRMPLYPENL</sequence>
<evidence type="ECO:0000313" key="2">
    <source>
        <dbReference type="EMBL" id="RKF34330.1"/>
    </source>
</evidence>
<keyword evidence="2" id="KW-0808">Transferase</keyword>
<dbReference type="InterPro" id="IPR035391">
    <property type="entry name" value="Arylsulfotran_N"/>
</dbReference>
<dbReference type="Pfam" id="PF05935">
    <property type="entry name" value="Arylsulfotrans"/>
    <property type="match status" value="1"/>
</dbReference>
<feature type="domain" description="Arylsulfotransferase N-terminal" evidence="1">
    <location>
        <begin position="117"/>
        <end position="200"/>
    </location>
</feature>
<organism evidence="2 3">
    <name type="scientific">Sphingobacterium siyangense</name>
    <dbReference type="NCBI Taxonomy" id="459529"/>
    <lineage>
        <taxon>Bacteria</taxon>
        <taxon>Pseudomonadati</taxon>
        <taxon>Bacteroidota</taxon>
        <taxon>Sphingobacteriia</taxon>
        <taxon>Sphingobacteriales</taxon>
        <taxon>Sphingobacteriaceae</taxon>
        <taxon>Sphingobacterium</taxon>
    </lineage>
</organism>
<dbReference type="PANTHER" id="PTHR35340">
    <property type="entry name" value="PQQ ENZYME REPEAT PROTEIN-RELATED"/>
    <property type="match status" value="1"/>
</dbReference>
<name>A0A420FMZ4_9SPHI</name>
<accession>A0A420FMZ4</accession>
<dbReference type="Proteomes" id="UP000286402">
    <property type="component" value="Unassembled WGS sequence"/>
</dbReference>
<dbReference type="AlphaFoldDB" id="A0A420FMZ4"/>
<dbReference type="PROSITE" id="PS51257">
    <property type="entry name" value="PROKAR_LIPOPROTEIN"/>
    <property type="match status" value="1"/>
</dbReference>
<dbReference type="GO" id="GO:0004062">
    <property type="term" value="F:aryl sulfotransferase activity"/>
    <property type="evidence" value="ECO:0007669"/>
    <property type="project" value="InterPro"/>
</dbReference>
<keyword evidence="3" id="KW-1185">Reference proteome</keyword>
<dbReference type="Gene3D" id="2.60.40.3100">
    <property type="entry name" value="Arylsulphate sulphotransferase monomer, N-terminal domain"/>
    <property type="match status" value="1"/>
</dbReference>
<dbReference type="PANTHER" id="PTHR35340:SF10">
    <property type="entry name" value="CYTOPLASMIC PROTEIN"/>
    <property type="match status" value="1"/>
</dbReference>